<accession>A0A4R0RWL0</accession>
<feature type="region of interest" description="Disordered" evidence="7">
    <location>
        <begin position="1"/>
        <end position="46"/>
    </location>
</feature>
<comment type="similarity">
    <text evidence="2">Belongs to the NOP14 family.</text>
</comment>
<feature type="compositionally biased region" description="Acidic residues" evidence="7">
    <location>
        <begin position="391"/>
        <end position="446"/>
    </location>
</feature>
<feature type="compositionally biased region" description="Basic and acidic residues" evidence="7">
    <location>
        <begin position="888"/>
        <end position="897"/>
    </location>
</feature>
<name>A0A4R0RWL0_9APHY</name>
<feature type="compositionally biased region" description="Acidic residues" evidence="7">
    <location>
        <begin position="369"/>
        <end position="380"/>
    </location>
</feature>
<comment type="subcellular location">
    <subcellularLocation>
        <location evidence="1">Nucleus</location>
        <location evidence="1">Nucleolus</location>
    </subcellularLocation>
</comment>
<keyword evidence="9" id="KW-1185">Reference proteome</keyword>
<feature type="region of interest" description="Disordered" evidence="7">
    <location>
        <begin position="880"/>
        <end position="927"/>
    </location>
</feature>
<dbReference type="InterPro" id="IPR007276">
    <property type="entry name" value="Nop14"/>
</dbReference>
<dbReference type="EMBL" id="RWJN01000104">
    <property type="protein sequence ID" value="TCD67264.1"/>
    <property type="molecule type" value="Genomic_DNA"/>
</dbReference>
<feature type="compositionally biased region" description="Basic and acidic residues" evidence="7">
    <location>
        <begin position="290"/>
        <end position="337"/>
    </location>
</feature>
<evidence type="ECO:0000256" key="5">
    <source>
        <dbReference type="ARBA" id="ARBA00023242"/>
    </source>
</evidence>
<reference evidence="8 9" key="1">
    <citation type="submission" date="2018-11" db="EMBL/GenBank/DDBJ databases">
        <title>Genome assembly of Steccherinum ochraceum LE-BIN_3174, the white-rot fungus of the Steccherinaceae family (The Residual Polyporoid clade, Polyporales, Basidiomycota).</title>
        <authorList>
            <person name="Fedorova T.V."/>
            <person name="Glazunova O.A."/>
            <person name="Landesman E.O."/>
            <person name="Moiseenko K.V."/>
            <person name="Psurtseva N.V."/>
            <person name="Savinova O.S."/>
            <person name="Shakhova N.V."/>
            <person name="Tyazhelova T.V."/>
            <person name="Vasina D.V."/>
        </authorList>
    </citation>
    <scope>NUCLEOTIDE SEQUENCE [LARGE SCALE GENOMIC DNA]</scope>
    <source>
        <strain evidence="8 9">LE-BIN_3174</strain>
    </source>
</reference>
<evidence type="ECO:0000256" key="2">
    <source>
        <dbReference type="ARBA" id="ARBA00007466"/>
    </source>
</evidence>
<protein>
    <submittedName>
        <fullName evidence="8">Nucleolar complex protein 14</fullName>
    </submittedName>
</protein>
<dbReference type="OrthoDB" id="441771at2759"/>
<feature type="compositionally biased region" description="Polar residues" evidence="7">
    <location>
        <begin position="1"/>
        <end position="24"/>
    </location>
</feature>
<dbReference type="STRING" id="92696.A0A4R0RWL0"/>
<comment type="function">
    <text evidence="6">Involved in nucleolar processing of pre-18S ribosomal RNA. Has a role in the nuclear export of 40S pre-ribosomal subunit to the cytoplasm.</text>
</comment>
<evidence type="ECO:0000256" key="3">
    <source>
        <dbReference type="ARBA" id="ARBA00022517"/>
    </source>
</evidence>
<sequence>MAKGSQLTQLKSALTQAGLTHHSQNGGGKKRKRSGSVLDDKEKERRAAKLREIQEKMNPFDVKVTKLKHDVGGRNIAGTVGRPAQSKQAGIEQRKKTLLKEYEERDRAGGIVDRRFGENDPTMTPEERMLERFTKERQRASKGSAFNLEDEDELTHYGQSLSKLDDFDRVGMTLNDSDEDEGMLDQRTVSKSHFGGFEDENEDDEEEEDEPERKKTKAEVMAEVIAKSKEHKIIRQTQQDEDEALRHELDQELDSIRSLLYAPDPTASTSTSKDADAPPPGLPLESAVTKIDEKDNQYDQFVRELAFEKRAKPTNRTKTEEEVALEEKEALEKAEKQRVRRMNGEEGESDEEEEGGRKKGKKRERGGDDLEDDFMDEDEPVLGAGLGDAAVDMDEDEDDEDDDEDDEDEGGDDEDDSEESEEAAGMELMVSDEEDEEDESEDDGEHEELVKSSQKRSKKKTVASSKELPFTFPCPTSHDEFLEIVEDISDDDVPTVVKRIRTLHHPSLAEDNKFKLQASIQTVFIVAALSGVLIDHVLHVTAPPTPRSTLLSSLIPHIYALSKSYPIQSAEHFISKLTLMQKNLTRGLAHSVTSEDSRTWPGPSELSLLRIVSIVWPTSDMNHAVVNPARLLMGSYLGLCRIRSLQDIASGLFLCTLFLQYEELSKRLVPEAINFLANSLLHLAPHKFKDVVSLPGGFPAPDLNAERLSSLRIVGKKAKSLAVQKPDLTSFFGTGPVVGEQSKVNLLGMALELLGRFADMYKGLEGFVELYQPVLDIMQGITAASLPQDLQTKLTSTKDILGCLLKFATQARKPLRLQAHKPIPIPSYIPKFEQHSSNYLRNRDPDSERNEAAKLRAQYKQERKGAIRELRKDAKFLAAEAQKKQKAKDKTYSDRMNKVMASMESERAEQKAAERDKEKEKRRAGRK</sequence>
<evidence type="ECO:0000256" key="4">
    <source>
        <dbReference type="ARBA" id="ARBA00022552"/>
    </source>
</evidence>
<keyword evidence="3" id="KW-0690">Ribosome biogenesis</keyword>
<evidence type="ECO:0000256" key="7">
    <source>
        <dbReference type="SAM" id="MobiDB-lite"/>
    </source>
</evidence>
<dbReference type="PANTHER" id="PTHR23183:SF0">
    <property type="entry name" value="NUCLEOLAR PROTEIN 14"/>
    <property type="match status" value="1"/>
</dbReference>
<feature type="compositionally biased region" description="Acidic residues" evidence="7">
    <location>
        <begin position="345"/>
        <end position="354"/>
    </location>
</feature>
<feature type="compositionally biased region" description="Basic and acidic residues" evidence="7">
    <location>
        <begin position="125"/>
        <end position="139"/>
    </location>
</feature>
<evidence type="ECO:0000256" key="6">
    <source>
        <dbReference type="ARBA" id="ARBA00024695"/>
    </source>
</evidence>
<proteinExistence type="inferred from homology"/>
<dbReference type="GO" id="GO:0030490">
    <property type="term" value="P:maturation of SSU-rRNA"/>
    <property type="evidence" value="ECO:0007669"/>
    <property type="project" value="TreeGrafter"/>
</dbReference>
<feature type="region of interest" description="Disordered" evidence="7">
    <location>
        <begin position="171"/>
        <end position="469"/>
    </location>
</feature>
<feature type="compositionally biased region" description="Basic and acidic residues" evidence="7">
    <location>
        <begin position="211"/>
        <end position="233"/>
    </location>
</feature>
<feature type="region of interest" description="Disordered" evidence="7">
    <location>
        <begin position="110"/>
        <end position="153"/>
    </location>
</feature>
<feature type="compositionally biased region" description="Basic and acidic residues" evidence="7">
    <location>
        <begin position="904"/>
        <end position="921"/>
    </location>
</feature>
<evidence type="ECO:0000313" key="9">
    <source>
        <dbReference type="Proteomes" id="UP000292702"/>
    </source>
</evidence>
<dbReference type="PANTHER" id="PTHR23183">
    <property type="entry name" value="NOP14"/>
    <property type="match status" value="1"/>
</dbReference>
<evidence type="ECO:0000313" key="8">
    <source>
        <dbReference type="EMBL" id="TCD67264.1"/>
    </source>
</evidence>
<keyword evidence="4" id="KW-0698">rRNA processing</keyword>
<dbReference type="GO" id="GO:0030692">
    <property type="term" value="C:Noc4p-Nop14p complex"/>
    <property type="evidence" value="ECO:0007669"/>
    <property type="project" value="TreeGrafter"/>
</dbReference>
<comment type="caution">
    <text evidence="8">The sequence shown here is derived from an EMBL/GenBank/DDBJ whole genome shotgun (WGS) entry which is preliminary data.</text>
</comment>
<keyword evidence="5" id="KW-0539">Nucleus</keyword>
<feature type="region of interest" description="Disordered" evidence="7">
    <location>
        <begin position="73"/>
        <end position="96"/>
    </location>
</feature>
<dbReference type="AlphaFoldDB" id="A0A4R0RWL0"/>
<evidence type="ECO:0000256" key="1">
    <source>
        <dbReference type="ARBA" id="ARBA00004604"/>
    </source>
</evidence>
<dbReference type="Pfam" id="PF04147">
    <property type="entry name" value="Nop14"/>
    <property type="match status" value="1"/>
</dbReference>
<dbReference type="GO" id="GO:0032040">
    <property type="term" value="C:small-subunit processome"/>
    <property type="evidence" value="ECO:0007669"/>
    <property type="project" value="InterPro"/>
</dbReference>
<gene>
    <name evidence="8" type="primary">NOP14</name>
    <name evidence="8" type="ORF">EIP91_000341</name>
</gene>
<organism evidence="8 9">
    <name type="scientific">Steccherinum ochraceum</name>
    <dbReference type="NCBI Taxonomy" id="92696"/>
    <lineage>
        <taxon>Eukaryota</taxon>
        <taxon>Fungi</taxon>
        <taxon>Dikarya</taxon>
        <taxon>Basidiomycota</taxon>
        <taxon>Agaricomycotina</taxon>
        <taxon>Agaricomycetes</taxon>
        <taxon>Polyporales</taxon>
        <taxon>Steccherinaceae</taxon>
        <taxon>Steccherinum</taxon>
    </lineage>
</organism>
<dbReference type="Proteomes" id="UP000292702">
    <property type="component" value="Unassembled WGS sequence"/>
</dbReference>
<feature type="compositionally biased region" description="Acidic residues" evidence="7">
    <location>
        <begin position="197"/>
        <end position="210"/>
    </location>
</feature>